<dbReference type="PANTHER" id="PTHR10454">
    <property type="entry name" value="CASPASE"/>
    <property type="match status" value="1"/>
</dbReference>
<dbReference type="InterPro" id="IPR029030">
    <property type="entry name" value="Caspase-like_dom_sf"/>
</dbReference>
<reference evidence="3" key="1">
    <citation type="journal article" date="2011" name="BMC Genomics">
        <title>A comprehensive characterization of the caspase gene family in insects from the order Lepidoptera.</title>
        <authorList>
            <person name="Courtiade J."/>
            <person name="Pauchet Y."/>
            <person name="Vogel H."/>
            <person name="Heckel D.G."/>
        </authorList>
    </citation>
    <scope>NUCLEOTIDE SEQUENCE</scope>
</reference>
<dbReference type="Pfam" id="PF00656">
    <property type="entry name" value="Peptidase_C14"/>
    <property type="match status" value="1"/>
</dbReference>
<dbReference type="InterPro" id="IPR033139">
    <property type="entry name" value="Caspase_cys_AS"/>
</dbReference>
<comment type="similarity">
    <text evidence="1">Belongs to the peptidase C14A family.</text>
</comment>
<dbReference type="SMART" id="SM00115">
    <property type="entry name" value="CASc"/>
    <property type="match status" value="1"/>
</dbReference>
<sequence>KSKPFFKIKSKRDFPKLKHMDNNSDSDDDAQNIDNAITTDGEVFNPPCYEGEATETKETPIEEKNIIYPNTLWRNTRPLSKYATTYELEKFEKNCLIIFNQENVIGYEPRLGTDKDVKILSDTFSRFGFDIEKHKDLTKRELFRVLDSFNYRNFSEYGCVAVVVLTHGTIDGRLRAKDQHYTEFDVIDAFKTHDKPSLITKPKLLIIQACRGKKSVQGVAVGLSSNAIRKDEIYDFEPYTLPVESDMFVLHSSYMGQSFA</sequence>
<proteinExistence type="evidence at transcript level"/>
<feature type="domain" description="Caspase family p20" evidence="2">
    <location>
        <begin position="95"/>
        <end position="214"/>
    </location>
</feature>
<dbReference type="PROSITE" id="PS01122">
    <property type="entry name" value="CASPASE_CYS"/>
    <property type="match status" value="1"/>
</dbReference>
<dbReference type="GO" id="GO:0006915">
    <property type="term" value="P:apoptotic process"/>
    <property type="evidence" value="ECO:0007669"/>
    <property type="project" value="TreeGrafter"/>
</dbReference>
<evidence type="ECO:0000313" key="3">
    <source>
        <dbReference type="EMBL" id="AEK20831.1"/>
    </source>
</evidence>
<organism evidence="3">
    <name type="scientific">Pontia daplidice</name>
    <dbReference type="NCBI Taxonomy" id="441325"/>
    <lineage>
        <taxon>Eukaryota</taxon>
        <taxon>Metazoa</taxon>
        <taxon>Ecdysozoa</taxon>
        <taxon>Arthropoda</taxon>
        <taxon>Hexapoda</taxon>
        <taxon>Insecta</taxon>
        <taxon>Pterygota</taxon>
        <taxon>Neoptera</taxon>
        <taxon>Endopterygota</taxon>
        <taxon>Lepidoptera</taxon>
        <taxon>Glossata</taxon>
        <taxon>Ditrysia</taxon>
        <taxon>Papilionoidea</taxon>
        <taxon>Pieridae</taxon>
        <taxon>Pierinae</taxon>
        <taxon>Pontia</taxon>
    </lineage>
</organism>
<dbReference type="GO" id="GO:0004197">
    <property type="term" value="F:cysteine-type endopeptidase activity"/>
    <property type="evidence" value="ECO:0007669"/>
    <property type="project" value="InterPro"/>
</dbReference>
<dbReference type="PRINTS" id="PR00376">
    <property type="entry name" value="IL1BCENZYME"/>
</dbReference>
<dbReference type="PANTHER" id="PTHR10454:SF232">
    <property type="entry name" value="AT03047P-RELATED"/>
    <property type="match status" value="1"/>
</dbReference>
<dbReference type="InterPro" id="IPR002398">
    <property type="entry name" value="Pept_C14"/>
</dbReference>
<feature type="non-terminal residue" evidence="3">
    <location>
        <position position="1"/>
    </location>
</feature>
<dbReference type="PROSITE" id="PS50208">
    <property type="entry name" value="CASPASE_P20"/>
    <property type="match status" value="1"/>
</dbReference>
<protein>
    <submittedName>
        <fullName evidence="3">Caspase-4</fullName>
    </submittedName>
</protein>
<dbReference type="InterPro" id="IPR015917">
    <property type="entry name" value="Pept_C14A"/>
</dbReference>
<accession>G0XQH0</accession>
<feature type="non-terminal residue" evidence="3">
    <location>
        <position position="260"/>
    </location>
</feature>
<dbReference type="GO" id="GO:0043525">
    <property type="term" value="P:positive regulation of neuron apoptotic process"/>
    <property type="evidence" value="ECO:0007669"/>
    <property type="project" value="TreeGrafter"/>
</dbReference>
<evidence type="ECO:0000256" key="1">
    <source>
        <dbReference type="ARBA" id="ARBA00010134"/>
    </source>
</evidence>
<dbReference type="SUPFAM" id="SSF52129">
    <property type="entry name" value="Caspase-like"/>
    <property type="match status" value="1"/>
</dbReference>
<dbReference type="GO" id="GO:0006508">
    <property type="term" value="P:proteolysis"/>
    <property type="evidence" value="ECO:0007669"/>
    <property type="project" value="InterPro"/>
</dbReference>
<gene>
    <name evidence="3" type="primary">Casp-4</name>
</gene>
<dbReference type="InterPro" id="IPR001309">
    <property type="entry name" value="Pept_C14_p20"/>
</dbReference>
<dbReference type="AlphaFoldDB" id="G0XQH0"/>
<dbReference type="GO" id="GO:0005737">
    <property type="term" value="C:cytoplasm"/>
    <property type="evidence" value="ECO:0007669"/>
    <property type="project" value="TreeGrafter"/>
</dbReference>
<dbReference type="EMBL" id="HQ328974">
    <property type="protein sequence ID" value="AEK20831.1"/>
    <property type="molecule type" value="mRNA"/>
</dbReference>
<name>G0XQH0_9NEOP</name>
<evidence type="ECO:0000259" key="2">
    <source>
        <dbReference type="PROSITE" id="PS50208"/>
    </source>
</evidence>
<dbReference type="InterPro" id="IPR011600">
    <property type="entry name" value="Pept_C14_caspase"/>
</dbReference>
<dbReference type="Gene3D" id="3.40.50.1460">
    <property type="match status" value="1"/>
</dbReference>